<dbReference type="PANTHER" id="PTHR30404">
    <property type="entry name" value="N-ACETYLMURAMOYL-L-ALANINE AMIDASE"/>
    <property type="match status" value="1"/>
</dbReference>
<dbReference type="SUPFAM" id="SSF53187">
    <property type="entry name" value="Zn-dependent exopeptidases"/>
    <property type="match status" value="1"/>
</dbReference>
<name>A0A150H5W1_9MICO</name>
<keyword evidence="1" id="KW-0378">Hydrolase</keyword>
<keyword evidence="4" id="KW-1185">Reference proteome</keyword>
<gene>
    <name evidence="3" type="ORF">Bravens_01927</name>
</gene>
<dbReference type="PANTHER" id="PTHR30404:SF0">
    <property type="entry name" value="N-ACETYLMURAMOYL-L-ALANINE AMIDASE AMIC"/>
    <property type="match status" value="1"/>
</dbReference>
<evidence type="ECO:0000313" key="3">
    <source>
        <dbReference type="EMBL" id="KXZ57405.1"/>
    </source>
</evidence>
<dbReference type="GO" id="GO:0030288">
    <property type="term" value="C:outer membrane-bounded periplasmic space"/>
    <property type="evidence" value="ECO:0007669"/>
    <property type="project" value="TreeGrafter"/>
</dbReference>
<dbReference type="EMBL" id="LQQC01000012">
    <property type="protein sequence ID" value="KXZ57405.1"/>
    <property type="molecule type" value="Genomic_DNA"/>
</dbReference>
<dbReference type="SUPFAM" id="SSF47090">
    <property type="entry name" value="PGBD-like"/>
    <property type="match status" value="2"/>
</dbReference>
<accession>A0A150H5W1</accession>
<dbReference type="Gene3D" id="3.40.630.40">
    <property type="entry name" value="Zn-dependent exopeptidases"/>
    <property type="match status" value="1"/>
</dbReference>
<dbReference type="InterPro" id="IPR036366">
    <property type="entry name" value="PGBDSf"/>
</dbReference>
<dbReference type="Gene3D" id="1.10.101.10">
    <property type="entry name" value="PGBD-like superfamily/PGBD"/>
    <property type="match status" value="2"/>
</dbReference>
<dbReference type="InterPro" id="IPR002508">
    <property type="entry name" value="MurNAc-LAA_cat"/>
</dbReference>
<sequence length="374" mass="41066">MDTFFSHGNSDPIIAVTKGHLSRLGYKVGDADDPVFDHEFESGLRQFQQDRGIVVDGVLGKESLDEIELARFRLGDRILKYDPSRPQVGDDVADLQKRLANLGLLTARINFRFEDATDSAVRSAQRQLGLNPDGVVGPKTIKALNDVHRDHAVGNLFNLTERARVKSLGPSLAGQVIVLESAASYRHFPTQEFTPEQAEFERRISDDIARRVDGRLTAMGAAVVHAANDNPRIADDLRASALISIAQDNSPSPLPNGVATYYFGSTKTPSIFSPVGRELANLVSREIASRTPLLDCRSHAKSWESLRVLNTPKIYVLAGYASNEHDHALLQDADVRADIAEAIVAAVQRLFLTEQNDYDTGTLDLSNVPWASRS</sequence>
<feature type="domain" description="MurNAc-LAA" evidence="2">
    <location>
        <begin position="231"/>
        <end position="348"/>
    </location>
</feature>
<reference evidence="3 4" key="1">
    <citation type="submission" date="2016-01" db="EMBL/GenBank/DDBJ databases">
        <title>Use of Whole Genome Sequencing to ascertain that Brevibacterium massiliense (Roux, Raoult 2009) is a later heterotypic synonym of Brevibacterium ravenspurgense (Mages 2008).</title>
        <authorList>
            <person name="Bernier A.-M."/>
            <person name="Burdz T."/>
            <person name="Huynh C."/>
            <person name="Pachecho A.L."/>
            <person name="Wiebe D."/>
            <person name="Bonner C."/>
            <person name="Bernard K."/>
        </authorList>
    </citation>
    <scope>NUCLEOTIDE SEQUENCE [LARGE SCALE GENOMIC DNA]</scope>
    <source>
        <strain evidence="3 4">CCUG56047</strain>
    </source>
</reference>
<dbReference type="InterPro" id="IPR002477">
    <property type="entry name" value="Peptidoglycan-bd-like"/>
</dbReference>
<evidence type="ECO:0000259" key="2">
    <source>
        <dbReference type="SMART" id="SM00646"/>
    </source>
</evidence>
<dbReference type="GO" id="GO:0009253">
    <property type="term" value="P:peptidoglycan catabolic process"/>
    <property type="evidence" value="ECO:0007669"/>
    <property type="project" value="InterPro"/>
</dbReference>
<dbReference type="Pfam" id="PF01471">
    <property type="entry name" value="PG_binding_1"/>
    <property type="match status" value="2"/>
</dbReference>
<evidence type="ECO:0000256" key="1">
    <source>
        <dbReference type="ARBA" id="ARBA00022801"/>
    </source>
</evidence>
<organism evidence="3 4">
    <name type="scientific">Brevibacterium ravenspurgense</name>
    <dbReference type="NCBI Taxonomy" id="479117"/>
    <lineage>
        <taxon>Bacteria</taxon>
        <taxon>Bacillati</taxon>
        <taxon>Actinomycetota</taxon>
        <taxon>Actinomycetes</taxon>
        <taxon>Micrococcales</taxon>
        <taxon>Brevibacteriaceae</taxon>
        <taxon>Brevibacterium</taxon>
    </lineage>
</organism>
<dbReference type="InterPro" id="IPR036365">
    <property type="entry name" value="PGBD-like_sf"/>
</dbReference>
<dbReference type="SMART" id="SM00646">
    <property type="entry name" value="Ami_3"/>
    <property type="match status" value="1"/>
</dbReference>
<dbReference type="RefSeq" id="WP_062022844.1">
    <property type="nucleotide sequence ID" value="NZ_LQQC01000012.1"/>
</dbReference>
<proteinExistence type="predicted"/>
<dbReference type="AlphaFoldDB" id="A0A150H5W1"/>
<evidence type="ECO:0000313" key="4">
    <source>
        <dbReference type="Proteomes" id="UP000243589"/>
    </source>
</evidence>
<protein>
    <submittedName>
        <fullName evidence="3">Putative peptidoglycan binding domain protein</fullName>
    </submittedName>
</protein>
<dbReference type="Pfam" id="PF01520">
    <property type="entry name" value="Amidase_3"/>
    <property type="match status" value="1"/>
</dbReference>
<dbReference type="InterPro" id="IPR050695">
    <property type="entry name" value="N-acetylmuramoyl_amidase_3"/>
</dbReference>
<dbReference type="Proteomes" id="UP000243589">
    <property type="component" value="Unassembled WGS sequence"/>
</dbReference>
<dbReference type="PATRIC" id="fig|479117.4.peg.1911"/>
<dbReference type="GO" id="GO:0008745">
    <property type="term" value="F:N-acetylmuramoyl-L-alanine amidase activity"/>
    <property type="evidence" value="ECO:0007669"/>
    <property type="project" value="InterPro"/>
</dbReference>
<dbReference type="CDD" id="cd02696">
    <property type="entry name" value="MurNAc-LAA"/>
    <property type="match status" value="1"/>
</dbReference>
<comment type="caution">
    <text evidence="3">The sequence shown here is derived from an EMBL/GenBank/DDBJ whole genome shotgun (WGS) entry which is preliminary data.</text>
</comment>